<keyword evidence="8" id="KW-1185">Reference proteome</keyword>
<feature type="domain" description="HIT-type" evidence="6">
    <location>
        <begin position="148"/>
        <end position="181"/>
    </location>
</feature>
<dbReference type="AlphaFoldDB" id="A0A1B9GXV1"/>
<gene>
    <name evidence="7" type="ORF">I316_02332</name>
</gene>
<dbReference type="CDD" id="cd21437">
    <property type="entry name" value="zf-HIT_ZNHIT1_like"/>
    <property type="match status" value="1"/>
</dbReference>
<feature type="region of interest" description="Disordered" evidence="5">
    <location>
        <begin position="63"/>
        <end position="102"/>
    </location>
</feature>
<dbReference type="GO" id="GO:0008270">
    <property type="term" value="F:zinc ion binding"/>
    <property type="evidence" value="ECO:0007669"/>
    <property type="project" value="UniProtKB-UniRule"/>
</dbReference>
<feature type="compositionally biased region" description="Pro residues" evidence="5">
    <location>
        <begin position="127"/>
        <end position="142"/>
    </location>
</feature>
<proteinExistence type="predicted"/>
<organism evidence="7 8">
    <name type="scientific">Kwoniella heveanensis BCC8398</name>
    <dbReference type="NCBI Taxonomy" id="1296120"/>
    <lineage>
        <taxon>Eukaryota</taxon>
        <taxon>Fungi</taxon>
        <taxon>Dikarya</taxon>
        <taxon>Basidiomycota</taxon>
        <taxon>Agaricomycotina</taxon>
        <taxon>Tremellomycetes</taxon>
        <taxon>Tremellales</taxon>
        <taxon>Cryptococcaceae</taxon>
        <taxon>Kwoniella</taxon>
    </lineage>
</organism>
<evidence type="ECO:0000256" key="2">
    <source>
        <dbReference type="ARBA" id="ARBA00022771"/>
    </source>
</evidence>
<reference evidence="8" key="2">
    <citation type="submission" date="2013-12" db="EMBL/GenBank/DDBJ databases">
        <title>Evolution of pathogenesis and genome organization in the Tremellales.</title>
        <authorList>
            <person name="Cuomo C."/>
            <person name="Litvintseva A."/>
            <person name="Heitman J."/>
            <person name="Chen Y."/>
            <person name="Sun S."/>
            <person name="Springer D."/>
            <person name="Dromer F."/>
            <person name="Young S."/>
            <person name="Zeng Q."/>
            <person name="Chapman S."/>
            <person name="Gujja S."/>
            <person name="Saif S."/>
            <person name="Birren B."/>
        </authorList>
    </citation>
    <scope>NUCLEOTIDE SEQUENCE [LARGE SCALE GENOMIC DNA]</scope>
    <source>
        <strain evidence="8">BCC8398</strain>
    </source>
</reference>
<dbReference type="PANTHER" id="PTHR13093">
    <property type="entry name" value="ZINC FINGER HIT DOMAIN CONTAINING PROTEIN 1"/>
    <property type="match status" value="1"/>
</dbReference>
<dbReference type="Proteomes" id="UP000092666">
    <property type="component" value="Unassembled WGS sequence"/>
</dbReference>
<evidence type="ECO:0000313" key="7">
    <source>
        <dbReference type="EMBL" id="OCF35839.1"/>
    </source>
</evidence>
<dbReference type="PROSITE" id="PS51083">
    <property type="entry name" value="ZF_HIT"/>
    <property type="match status" value="1"/>
</dbReference>
<feature type="region of interest" description="Disordered" evidence="5">
    <location>
        <begin position="122"/>
        <end position="145"/>
    </location>
</feature>
<keyword evidence="2 4" id="KW-0863">Zinc-finger</keyword>
<evidence type="ECO:0000259" key="6">
    <source>
        <dbReference type="PROSITE" id="PS51083"/>
    </source>
</evidence>
<feature type="compositionally biased region" description="Polar residues" evidence="5">
    <location>
        <begin position="10"/>
        <end position="30"/>
    </location>
</feature>
<keyword evidence="1" id="KW-0479">Metal-binding</keyword>
<protein>
    <recommendedName>
        <fullName evidence="6">HIT-type domain-containing protein</fullName>
    </recommendedName>
</protein>
<evidence type="ECO:0000313" key="8">
    <source>
        <dbReference type="Proteomes" id="UP000092666"/>
    </source>
</evidence>
<dbReference type="InterPro" id="IPR039723">
    <property type="entry name" value="Vps71/ZNHIT1"/>
</dbReference>
<accession>A0A1B9GXV1</accession>
<dbReference type="OrthoDB" id="74807at2759"/>
<dbReference type="InterPro" id="IPR007529">
    <property type="entry name" value="Znf_HIT"/>
</dbReference>
<dbReference type="SUPFAM" id="SSF144232">
    <property type="entry name" value="HIT/MYND zinc finger-like"/>
    <property type="match status" value="1"/>
</dbReference>
<keyword evidence="3" id="KW-0862">Zinc</keyword>
<evidence type="ECO:0000256" key="1">
    <source>
        <dbReference type="ARBA" id="ARBA00022723"/>
    </source>
</evidence>
<dbReference type="GO" id="GO:0006338">
    <property type="term" value="P:chromatin remodeling"/>
    <property type="evidence" value="ECO:0007669"/>
    <property type="project" value="InterPro"/>
</dbReference>
<sequence>MPPPNRKQPSRTSVVGVPSNSALLSQANGVSQSSTSTTHSKHYDALMDFQARRVQRRLEDLERTNPTDIPAQSFIPANSGLSTSTSQTHLSGSTIPNAGKKKMSSNVRRVLYGRKGVKDWLDELPSTPTPPHLTSTAPPPNRPPRKLCSSCGYKGAYKCPKCGEFSCGMECAEVHRRDGGCGV</sequence>
<name>A0A1B9GXV1_9TREE</name>
<feature type="compositionally biased region" description="Polar residues" evidence="5">
    <location>
        <begin position="75"/>
        <end position="96"/>
    </location>
</feature>
<evidence type="ECO:0000256" key="4">
    <source>
        <dbReference type="PROSITE-ProRule" id="PRU00453"/>
    </source>
</evidence>
<feature type="region of interest" description="Disordered" evidence="5">
    <location>
        <begin position="1"/>
        <end position="44"/>
    </location>
</feature>
<evidence type="ECO:0000256" key="5">
    <source>
        <dbReference type="SAM" id="MobiDB-lite"/>
    </source>
</evidence>
<dbReference type="EMBL" id="KI669497">
    <property type="protein sequence ID" value="OCF35839.1"/>
    <property type="molecule type" value="Genomic_DNA"/>
</dbReference>
<reference evidence="7 8" key="1">
    <citation type="submission" date="2013-07" db="EMBL/GenBank/DDBJ databases">
        <title>The Genome Sequence of Cryptococcus heveanensis BCC8398.</title>
        <authorList>
            <consortium name="The Broad Institute Genome Sequencing Platform"/>
            <person name="Cuomo C."/>
            <person name="Litvintseva A."/>
            <person name="Chen Y."/>
            <person name="Heitman J."/>
            <person name="Sun S."/>
            <person name="Springer D."/>
            <person name="Dromer F."/>
            <person name="Young S.K."/>
            <person name="Zeng Q."/>
            <person name="Gargeya S."/>
            <person name="Fitzgerald M."/>
            <person name="Abouelleil A."/>
            <person name="Alvarado L."/>
            <person name="Berlin A.M."/>
            <person name="Chapman S.B."/>
            <person name="Dewar J."/>
            <person name="Goldberg J."/>
            <person name="Griggs A."/>
            <person name="Gujja S."/>
            <person name="Hansen M."/>
            <person name="Howarth C."/>
            <person name="Imamovic A."/>
            <person name="Larimer J."/>
            <person name="McCowan C."/>
            <person name="Murphy C."/>
            <person name="Pearson M."/>
            <person name="Priest M."/>
            <person name="Roberts A."/>
            <person name="Saif S."/>
            <person name="Shea T."/>
            <person name="Sykes S."/>
            <person name="Wortman J."/>
            <person name="Nusbaum C."/>
            <person name="Birren B."/>
        </authorList>
    </citation>
    <scope>NUCLEOTIDE SEQUENCE [LARGE SCALE GENOMIC DNA]</scope>
    <source>
        <strain evidence="7 8">BCC8398</strain>
    </source>
</reference>
<evidence type="ECO:0000256" key="3">
    <source>
        <dbReference type="ARBA" id="ARBA00022833"/>
    </source>
</evidence>
<dbReference type="STRING" id="1296120.A0A1B9GXV1"/>
<dbReference type="GO" id="GO:0005634">
    <property type="term" value="C:nucleus"/>
    <property type="evidence" value="ECO:0007669"/>
    <property type="project" value="UniProtKB-ARBA"/>
</dbReference>
<dbReference type="Pfam" id="PF04438">
    <property type="entry name" value="zf-HIT"/>
    <property type="match status" value="1"/>
</dbReference>